<dbReference type="SUPFAM" id="SSF51246">
    <property type="entry name" value="Rudiment single hybrid motif"/>
    <property type="match status" value="1"/>
</dbReference>
<dbReference type="InterPro" id="IPR020562">
    <property type="entry name" value="PRibGlycinamide_synth_N"/>
</dbReference>
<dbReference type="Proteomes" id="UP000478417">
    <property type="component" value="Unassembled WGS sequence"/>
</dbReference>
<dbReference type="InterPro" id="IPR000115">
    <property type="entry name" value="PRibGlycinamide_synth"/>
</dbReference>
<comment type="catalytic activity">
    <reaction evidence="12">
        <text>5-phospho-beta-D-ribosylamine + glycine + ATP = N(1)-(5-phospho-beta-D-ribosyl)glycinamide + ADP + phosphate + H(+)</text>
        <dbReference type="Rhea" id="RHEA:17453"/>
        <dbReference type="ChEBI" id="CHEBI:15378"/>
        <dbReference type="ChEBI" id="CHEBI:30616"/>
        <dbReference type="ChEBI" id="CHEBI:43474"/>
        <dbReference type="ChEBI" id="CHEBI:57305"/>
        <dbReference type="ChEBI" id="CHEBI:58681"/>
        <dbReference type="ChEBI" id="CHEBI:143788"/>
        <dbReference type="ChEBI" id="CHEBI:456216"/>
        <dbReference type="EC" id="6.3.4.13"/>
    </reaction>
</comment>
<sequence length="431" mass="45623">MKASLKVLIIGSGGREHALLKACKASPLVESVVAAPGNGGMEAEAPCHPLDVEDIEATVKLATELGINFAIVGPEVPLALGAADSLRAAGIDTYGPGRDGAVLESSKAACKAFFKRYDIPTAAWDTFSEVEPALEYARSCQLPLVVKASGLAAGKGVIICETASEAEEAIRGMLEGKQFGESGEEIVIEEFLTGQEASIMVMVSGNKYVCLPPSQDHKRIGEGDTGPNTGGMGAYAPAVVVTDTVMETVAKDIIKPTLGGFEKEGIDFRGTLFVGLMINDEGIPKVLEYNVRFGDPECQVLLPLCETDPVELMLDCARGTLEPQDVKIRKDYAMNVVLSAKGYPGSYAKGDIIQLPDELPDNVHIIHAGTRIDESGNLVSSGGRVLGVVSMASSLEAAARDAYAVCDAVKWENKNFRRDIGHRQLKSPAES</sequence>
<keyword evidence="6 13" id="KW-0547">Nucleotide-binding</keyword>
<dbReference type="InterPro" id="IPR020560">
    <property type="entry name" value="PRibGlycinamide_synth_C-dom"/>
</dbReference>
<dbReference type="InterPro" id="IPR013815">
    <property type="entry name" value="ATP_grasp_subdomain_1"/>
</dbReference>
<dbReference type="EC" id="6.3.4.13" evidence="4 12"/>
<proteinExistence type="inferred from homology"/>
<evidence type="ECO:0000256" key="3">
    <source>
        <dbReference type="ARBA" id="ARBA00005174"/>
    </source>
</evidence>
<keyword evidence="7 12" id="KW-0658">Purine biosynthesis</keyword>
<evidence type="ECO:0000313" key="15">
    <source>
        <dbReference type="EMBL" id="NDV62390.1"/>
    </source>
</evidence>
<dbReference type="PROSITE" id="PS50975">
    <property type="entry name" value="ATP_GRASP"/>
    <property type="match status" value="1"/>
</dbReference>
<dbReference type="Pfam" id="PF01071">
    <property type="entry name" value="GARS_A"/>
    <property type="match status" value="1"/>
</dbReference>
<evidence type="ECO:0000256" key="11">
    <source>
        <dbReference type="ARBA" id="ARBA00042864"/>
    </source>
</evidence>
<reference evidence="15 16" key="1">
    <citation type="submission" date="2020-02" db="EMBL/GenBank/DDBJ databases">
        <title>Albibacoteraceae fam. nov., the first described family within the subdivision 4 Verrucomicrobia.</title>
        <authorList>
            <person name="Xi F."/>
        </authorList>
    </citation>
    <scope>NUCLEOTIDE SEQUENCE [LARGE SCALE GENOMIC DNA]</scope>
    <source>
        <strain evidence="15 16">CK1056</strain>
    </source>
</reference>
<dbReference type="Gene3D" id="3.30.1490.20">
    <property type="entry name" value="ATP-grasp fold, A domain"/>
    <property type="match status" value="1"/>
</dbReference>
<dbReference type="Gene3D" id="3.90.600.10">
    <property type="entry name" value="Phosphoribosylglycinamide synthetase, C-terminal domain"/>
    <property type="match status" value="1"/>
</dbReference>
<dbReference type="GO" id="GO:0004637">
    <property type="term" value="F:phosphoribosylamine-glycine ligase activity"/>
    <property type="evidence" value="ECO:0007669"/>
    <property type="project" value="UniProtKB-UniRule"/>
</dbReference>
<dbReference type="AlphaFoldDB" id="A0A6B2M410"/>
<dbReference type="RefSeq" id="WP_163964227.1">
    <property type="nucleotide sequence ID" value="NZ_JAAGNX010000002.1"/>
</dbReference>
<evidence type="ECO:0000259" key="14">
    <source>
        <dbReference type="PROSITE" id="PS50975"/>
    </source>
</evidence>
<dbReference type="InterPro" id="IPR020559">
    <property type="entry name" value="PRibGlycinamide_synth_CS"/>
</dbReference>
<comment type="similarity">
    <text evidence="9 12">Belongs to the GARS family.</text>
</comment>
<dbReference type="SMART" id="SM01209">
    <property type="entry name" value="GARS_A"/>
    <property type="match status" value="1"/>
</dbReference>
<dbReference type="SMART" id="SM01210">
    <property type="entry name" value="GARS_C"/>
    <property type="match status" value="1"/>
</dbReference>
<accession>A0A6B2M410</accession>
<dbReference type="UniPathway" id="UPA00074">
    <property type="reaction ID" value="UER00125"/>
</dbReference>
<dbReference type="GO" id="GO:0005524">
    <property type="term" value="F:ATP binding"/>
    <property type="evidence" value="ECO:0007669"/>
    <property type="project" value="UniProtKB-UniRule"/>
</dbReference>
<dbReference type="FunFam" id="3.30.1490.20:FF:000006">
    <property type="entry name" value="phosphoribosylamine--glycine ligase, chloroplastic-like"/>
    <property type="match status" value="1"/>
</dbReference>
<evidence type="ECO:0000256" key="8">
    <source>
        <dbReference type="ARBA" id="ARBA00022840"/>
    </source>
</evidence>
<dbReference type="InterPro" id="IPR011761">
    <property type="entry name" value="ATP-grasp"/>
</dbReference>
<organism evidence="15 16">
    <name type="scientific">Oceanipulchritudo coccoides</name>
    <dbReference type="NCBI Taxonomy" id="2706888"/>
    <lineage>
        <taxon>Bacteria</taxon>
        <taxon>Pseudomonadati</taxon>
        <taxon>Verrucomicrobiota</taxon>
        <taxon>Opitutia</taxon>
        <taxon>Puniceicoccales</taxon>
        <taxon>Oceanipulchritudinaceae</taxon>
        <taxon>Oceanipulchritudo</taxon>
    </lineage>
</organism>
<evidence type="ECO:0000313" key="16">
    <source>
        <dbReference type="Proteomes" id="UP000478417"/>
    </source>
</evidence>
<dbReference type="GO" id="GO:0046872">
    <property type="term" value="F:metal ion binding"/>
    <property type="evidence" value="ECO:0007669"/>
    <property type="project" value="InterPro"/>
</dbReference>
<comment type="pathway">
    <text evidence="3 12">Purine metabolism; IMP biosynthesis via de novo pathway; N(1)-(5-phospho-D-ribosyl)glycinamide from 5-phospho-alpha-D-ribose 1-diphosphate: step 2/2.</text>
</comment>
<dbReference type="SUPFAM" id="SSF56059">
    <property type="entry name" value="Glutathione synthetase ATP-binding domain-like"/>
    <property type="match status" value="1"/>
</dbReference>
<evidence type="ECO:0000256" key="2">
    <source>
        <dbReference type="ARBA" id="ARBA00001946"/>
    </source>
</evidence>
<dbReference type="PANTHER" id="PTHR43472:SF1">
    <property type="entry name" value="PHOSPHORIBOSYLAMINE--GLYCINE LIGASE, CHLOROPLASTIC"/>
    <property type="match status" value="1"/>
</dbReference>
<gene>
    <name evidence="12 15" type="primary">purD</name>
    <name evidence="15" type="ORF">G0Q06_08010</name>
</gene>
<evidence type="ECO:0000256" key="1">
    <source>
        <dbReference type="ARBA" id="ARBA00001936"/>
    </source>
</evidence>
<evidence type="ECO:0000256" key="6">
    <source>
        <dbReference type="ARBA" id="ARBA00022741"/>
    </source>
</evidence>
<keyword evidence="16" id="KW-1185">Reference proteome</keyword>
<dbReference type="Gene3D" id="3.30.470.20">
    <property type="entry name" value="ATP-grasp fold, B domain"/>
    <property type="match status" value="1"/>
</dbReference>
<dbReference type="PANTHER" id="PTHR43472">
    <property type="entry name" value="PHOSPHORIBOSYLAMINE--GLYCINE LIGASE"/>
    <property type="match status" value="1"/>
</dbReference>
<feature type="domain" description="ATP-grasp" evidence="14">
    <location>
        <begin position="111"/>
        <end position="318"/>
    </location>
</feature>
<comment type="cofactor">
    <cofactor evidence="2">
        <name>Mg(2+)</name>
        <dbReference type="ChEBI" id="CHEBI:18420"/>
    </cofactor>
</comment>
<dbReference type="EMBL" id="JAAGNX010000002">
    <property type="protein sequence ID" value="NDV62390.1"/>
    <property type="molecule type" value="Genomic_DNA"/>
</dbReference>
<keyword evidence="8 13" id="KW-0067">ATP-binding</keyword>
<dbReference type="InterPro" id="IPR011054">
    <property type="entry name" value="Rudment_hybrid_motif"/>
</dbReference>
<dbReference type="GO" id="GO:0006189">
    <property type="term" value="P:'de novo' IMP biosynthetic process"/>
    <property type="evidence" value="ECO:0007669"/>
    <property type="project" value="UniProtKB-UniRule"/>
</dbReference>
<evidence type="ECO:0000256" key="9">
    <source>
        <dbReference type="ARBA" id="ARBA00038345"/>
    </source>
</evidence>
<dbReference type="Pfam" id="PF02844">
    <property type="entry name" value="GARS_N"/>
    <property type="match status" value="1"/>
</dbReference>
<evidence type="ECO:0000256" key="4">
    <source>
        <dbReference type="ARBA" id="ARBA00013255"/>
    </source>
</evidence>
<name>A0A6B2M410_9BACT</name>
<evidence type="ECO:0000256" key="13">
    <source>
        <dbReference type="PROSITE-ProRule" id="PRU00409"/>
    </source>
</evidence>
<evidence type="ECO:0000256" key="10">
    <source>
        <dbReference type="ARBA" id="ARBA00042242"/>
    </source>
</evidence>
<evidence type="ECO:0000256" key="7">
    <source>
        <dbReference type="ARBA" id="ARBA00022755"/>
    </source>
</evidence>
<dbReference type="Gene3D" id="3.40.50.20">
    <property type="match status" value="1"/>
</dbReference>
<comment type="caution">
    <text evidence="15">The sequence shown here is derived from an EMBL/GenBank/DDBJ whole genome shotgun (WGS) entry which is preliminary data.</text>
</comment>
<evidence type="ECO:0000256" key="5">
    <source>
        <dbReference type="ARBA" id="ARBA00022598"/>
    </source>
</evidence>
<comment type="cofactor">
    <cofactor evidence="1">
        <name>Mn(2+)</name>
        <dbReference type="ChEBI" id="CHEBI:29035"/>
    </cofactor>
</comment>
<dbReference type="InterPro" id="IPR016185">
    <property type="entry name" value="PreATP-grasp_dom_sf"/>
</dbReference>
<dbReference type="PROSITE" id="PS00184">
    <property type="entry name" value="GARS"/>
    <property type="match status" value="1"/>
</dbReference>
<dbReference type="InterPro" id="IPR020561">
    <property type="entry name" value="PRibGlycinamid_synth_ATP-grasp"/>
</dbReference>
<dbReference type="GO" id="GO:0009113">
    <property type="term" value="P:purine nucleobase biosynthetic process"/>
    <property type="evidence" value="ECO:0007669"/>
    <property type="project" value="InterPro"/>
</dbReference>
<protein>
    <recommendedName>
        <fullName evidence="4 12">Phosphoribosylamine--glycine ligase</fullName>
        <ecNumber evidence="4 12">6.3.4.13</ecNumber>
    </recommendedName>
    <alternativeName>
        <fullName evidence="12">GARS</fullName>
    </alternativeName>
    <alternativeName>
        <fullName evidence="10 12">Glycinamide ribonucleotide synthetase</fullName>
    </alternativeName>
    <alternativeName>
        <fullName evidence="11 12">Phosphoribosylglycinamide synthetase</fullName>
    </alternativeName>
</protein>
<dbReference type="Pfam" id="PF02843">
    <property type="entry name" value="GARS_C"/>
    <property type="match status" value="1"/>
</dbReference>
<dbReference type="InterPro" id="IPR037123">
    <property type="entry name" value="PRibGlycinamide_synth_C_sf"/>
</dbReference>
<dbReference type="FunFam" id="3.90.600.10:FF:000001">
    <property type="entry name" value="Trifunctional purine biosynthetic protein adenosine-3"/>
    <property type="match status" value="1"/>
</dbReference>
<keyword evidence="5 12" id="KW-0436">Ligase</keyword>
<dbReference type="HAMAP" id="MF_00138">
    <property type="entry name" value="GARS"/>
    <property type="match status" value="1"/>
</dbReference>
<dbReference type="NCBIfam" id="TIGR00877">
    <property type="entry name" value="purD"/>
    <property type="match status" value="1"/>
</dbReference>
<evidence type="ECO:0000256" key="12">
    <source>
        <dbReference type="HAMAP-Rule" id="MF_00138"/>
    </source>
</evidence>
<dbReference type="SUPFAM" id="SSF52440">
    <property type="entry name" value="PreATP-grasp domain"/>
    <property type="match status" value="1"/>
</dbReference>